<proteinExistence type="predicted"/>
<comment type="subcellular location">
    <subcellularLocation>
        <location evidence="1">Membrane</location>
        <topology evidence="1">Multi-pass membrane protein</topology>
    </subcellularLocation>
</comment>
<evidence type="ECO:0000256" key="4">
    <source>
        <dbReference type="ARBA" id="ARBA00023136"/>
    </source>
</evidence>
<dbReference type="GO" id="GO:0022857">
    <property type="term" value="F:transmembrane transporter activity"/>
    <property type="evidence" value="ECO:0007669"/>
    <property type="project" value="TreeGrafter"/>
</dbReference>
<feature type="transmembrane region" description="Helical" evidence="5">
    <location>
        <begin position="323"/>
        <end position="348"/>
    </location>
</feature>
<gene>
    <name evidence="6" type="ORF">BGZ95_004688</name>
</gene>
<dbReference type="PANTHER" id="PTHR23507">
    <property type="entry name" value="ZGC:174356"/>
    <property type="match status" value="1"/>
</dbReference>
<name>A0AAD4DLM8_9FUNG</name>
<evidence type="ECO:0000313" key="7">
    <source>
        <dbReference type="Proteomes" id="UP001194580"/>
    </source>
</evidence>
<keyword evidence="2 5" id="KW-0812">Transmembrane</keyword>
<feature type="transmembrane region" description="Helical" evidence="5">
    <location>
        <begin position="390"/>
        <end position="410"/>
    </location>
</feature>
<protein>
    <submittedName>
        <fullName evidence="6">Uncharacterized protein</fullName>
    </submittedName>
</protein>
<dbReference type="PANTHER" id="PTHR23507:SF1">
    <property type="entry name" value="FI18259P1-RELATED"/>
    <property type="match status" value="1"/>
</dbReference>
<dbReference type="PROSITE" id="PS51257">
    <property type="entry name" value="PROKAR_LIPOPROTEIN"/>
    <property type="match status" value="1"/>
</dbReference>
<keyword evidence="4 5" id="KW-0472">Membrane</keyword>
<dbReference type="GO" id="GO:0016020">
    <property type="term" value="C:membrane"/>
    <property type="evidence" value="ECO:0007669"/>
    <property type="project" value="UniProtKB-SubCell"/>
</dbReference>
<dbReference type="Proteomes" id="UP001194580">
    <property type="component" value="Unassembled WGS sequence"/>
</dbReference>
<sequence length="417" mass="44711">MGKPENTLGLWPLFVNAFLGGCLGAGSLLEPSFNAYVGYAMVSLAIGIIIGPTIGGLIYEQTHDNSTMLKVAAGMTIFLIIYTGFLPESRPGEIIIAEASRLPPRPLRSRYPKEPMSFHGTVKQLLTETLEPLCVFLPGRIEPTENVLPSRYTLLLLIAAYAFGQFASNGVTTVFIPYSNLVFNWNPEIDLYYFTFYGVSTFVVYVAIFPALQYAYDYFTQQSESTTVSTSTSTTATKCSIQPPIGEEGDIINEEHSINTGGNVAADVDNSSAVLLGAGVLVDGGVAKEEASIKKDLTIFASGGVLFAVGYAIVPIFETGNILFIACAIHSLASIGQTAFTSLMTAYVPSHQTGMALGGICILDTLLQATAALLYGLIFGHTSATVPSAVYIVSTGMWMISLAVTAVILCEYQRRWV</sequence>
<evidence type="ECO:0000256" key="1">
    <source>
        <dbReference type="ARBA" id="ARBA00004141"/>
    </source>
</evidence>
<dbReference type="InterPro" id="IPR036259">
    <property type="entry name" value="MFS_trans_sf"/>
</dbReference>
<evidence type="ECO:0000256" key="5">
    <source>
        <dbReference type="SAM" id="Phobius"/>
    </source>
</evidence>
<dbReference type="EMBL" id="JAAAIL010000022">
    <property type="protein sequence ID" value="KAG0281349.1"/>
    <property type="molecule type" value="Genomic_DNA"/>
</dbReference>
<reference evidence="6" key="1">
    <citation type="journal article" date="2020" name="Fungal Divers.">
        <title>Resolving the Mortierellaceae phylogeny through synthesis of multi-gene phylogenetics and phylogenomics.</title>
        <authorList>
            <person name="Vandepol N."/>
            <person name="Liber J."/>
            <person name="Desiro A."/>
            <person name="Na H."/>
            <person name="Kennedy M."/>
            <person name="Barry K."/>
            <person name="Grigoriev I.V."/>
            <person name="Miller A.N."/>
            <person name="O'Donnell K."/>
            <person name="Stajich J.E."/>
            <person name="Bonito G."/>
        </authorList>
    </citation>
    <scope>NUCLEOTIDE SEQUENCE</scope>
    <source>
        <strain evidence="6">NRRL 28262</strain>
    </source>
</reference>
<keyword evidence="3 5" id="KW-1133">Transmembrane helix</keyword>
<dbReference type="SUPFAM" id="SSF103473">
    <property type="entry name" value="MFS general substrate transporter"/>
    <property type="match status" value="2"/>
</dbReference>
<feature type="transmembrane region" description="Helical" evidence="5">
    <location>
        <begin position="355"/>
        <end position="378"/>
    </location>
</feature>
<dbReference type="AlphaFoldDB" id="A0AAD4DLM8"/>
<dbReference type="Gene3D" id="1.20.1250.20">
    <property type="entry name" value="MFS general substrate transporter like domains"/>
    <property type="match status" value="1"/>
</dbReference>
<organism evidence="6 7">
    <name type="scientific">Linnemannia exigua</name>
    <dbReference type="NCBI Taxonomy" id="604196"/>
    <lineage>
        <taxon>Eukaryota</taxon>
        <taxon>Fungi</taxon>
        <taxon>Fungi incertae sedis</taxon>
        <taxon>Mucoromycota</taxon>
        <taxon>Mortierellomycotina</taxon>
        <taxon>Mortierellomycetes</taxon>
        <taxon>Mortierellales</taxon>
        <taxon>Mortierellaceae</taxon>
        <taxon>Linnemannia</taxon>
    </lineage>
</organism>
<feature type="transmembrane region" description="Helical" evidence="5">
    <location>
        <begin position="71"/>
        <end position="87"/>
    </location>
</feature>
<accession>A0AAD4DLM8</accession>
<feature type="transmembrane region" description="Helical" evidence="5">
    <location>
        <begin position="12"/>
        <end position="29"/>
    </location>
</feature>
<evidence type="ECO:0000256" key="3">
    <source>
        <dbReference type="ARBA" id="ARBA00022989"/>
    </source>
</evidence>
<feature type="transmembrane region" description="Helical" evidence="5">
    <location>
        <begin position="36"/>
        <end position="59"/>
    </location>
</feature>
<feature type="transmembrane region" description="Helical" evidence="5">
    <location>
        <begin position="191"/>
        <end position="212"/>
    </location>
</feature>
<feature type="transmembrane region" description="Helical" evidence="5">
    <location>
        <begin position="297"/>
        <end position="317"/>
    </location>
</feature>
<keyword evidence="7" id="KW-1185">Reference proteome</keyword>
<feature type="transmembrane region" description="Helical" evidence="5">
    <location>
        <begin position="154"/>
        <end position="179"/>
    </location>
</feature>
<evidence type="ECO:0000313" key="6">
    <source>
        <dbReference type="EMBL" id="KAG0281349.1"/>
    </source>
</evidence>
<comment type="caution">
    <text evidence="6">The sequence shown here is derived from an EMBL/GenBank/DDBJ whole genome shotgun (WGS) entry which is preliminary data.</text>
</comment>
<evidence type="ECO:0000256" key="2">
    <source>
        <dbReference type="ARBA" id="ARBA00022692"/>
    </source>
</evidence>